<dbReference type="InterPro" id="IPR011051">
    <property type="entry name" value="RmlC_Cupin_sf"/>
</dbReference>
<dbReference type="SUPFAM" id="SSF51182">
    <property type="entry name" value="RmlC-like cupins"/>
    <property type="match status" value="1"/>
</dbReference>
<name>A0ABS6XBI6_9BACT</name>
<dbReference type="Pfam" id="PF12973">
    <property type="entry name" value="Cupin_7"/>
    <property type="match status" value="1"/>
</dbReference>
<reference evidence="2 3" key="1">
    <citation type="submission" date="2021-07" db="EMBL/GenBank/DDBJ databases">
        <authorList>
            <person name="Kim M.K."/>
        </authorList>
    </citation>
    <scope>NUCLEOTIDE SEQUENCE [LARGE SCALE GENOMIC DNA]</scope>
    <source>
        <strain evidence="2 3">HLY7-15</strain>
    </source>
</reference>
<feature type="domain" description="ChrR-like cupin" evidence="1">
    <location>
        <begin position="24"/>
        <end position="137"/>
    </location>
</feature>
<evidence type="ECO:0000313" key="3">
    <source>
        <dbReference type="Proteomes" id="UP000774935"/>
    </source>
</evidence>
<dbReference type="InterPro" id="IPR014710">
    <property type="entry name" value="RmlC-like_jellyroll"/>
</dbReference>
<accession>A0ABS6XBI6</accession>
<evidence type="ECO:0000259" key="1">
    <source>
        <dbReference type="Pfam" id="PF12973"/>
    </source>
</evidence>
<evidence type="ECO:0000313" key="2">
    <source>
        <dbReference type="EMBL" id="MBW3365019.1"/>
    </source>
</evidence>
<gene>
    <name evidence="2" type="ORF">KYK27_08190</name>
</gene>
<protein>
    <submittedName>
        <fullName evidence="2">Cupin domain-containing protein</fullName>
    </submittedName>
</protein>
<dbReference type="CDD" id="cd06989">
    <property type="entry name" value="cupin_DRT102"/>
    <property type="match status" value="1"/>
</dbReference>
<dbReference type="InterPro" id="IPR025979">
    <property type="entry name" value="ChrR-like_cupin_dom"/>
</dbReference>
<sequence>MLGLIIQVNAQAQSKQVQEHEGHKMITKDKMQWSEGPAGLPAGAKLTVLAGDPTKEGPFTIRLMFPANYRISPHWHPTAEHVTVIEGDLYMGMGEKLMESSATNLQPGGFALMPAKSVHYAFTKAPTVVQIHGTGPFQITYINKADDPRNKEKMR</sequence>
<dbReference type="RefSeq" id="WP_199109547.1">
    <property type="nucleotide sequence ID" value="NZ_JAHWXQ010000002.1"/>
</dbReference>
<comment type="caution">
    <text evidence="2">The sequence shown here is derived from an EMBL/GenBank/DDBJ whole genome shotgun (WGS) entry which is preliminary data.</text>
</comment>
<dbReference type="EMBL" id="JAHWXQ010000002">
    <property type="protein sequence ID" value="MBW3365019.1"/>
    <property type="molecule type" value="Genomic_DNA"/>
</dbReference>
<keyword evidence="3" id="KW-1185">Reference proteome</keyword>
<proteinExistence type="predicted"/>
<organism evidence="2 3">
    <name type="scientific">Pontibacter populi</name>
    <dbReference type="NCBI Taxonomy" id="890055"/>
    <lineage>
        <taxon>Bacteria</taxon>
        <taxon>Pseudomonadati</taxon>
        <taxon>Bacteroidota</taxon>
        <taxon>Cytophagia</taxon>
        <taxon>Cytophagales</taxon>
        <taxon>Hymenobacteraceae</taxon>
        <taxon>Pontibacter</taxon>
    </lineage>
</organism>
<dbReference type="Proteomes" id="UP000774935">
    <property type="component" value="Unassembled WGS sequence"/>
</dbReference>
<dbReference type="Gene3D" id="2.60.120.10">
    <property type="entry name" value="Jelly Rolls"/>
    <property type="match status" value="1"/>
</dbReference>